<protein>
    <submittedName>
        <fullName evidence="2">Uncharacterized protein</fullName>
    </submittedName>
</protein>
<accession>A0AAV9ERJ9</accession>
<dbReference type="EMBL" id="JAUJYO010000006">
    <property type="protein sequence ID" value="KAK1314812.1"/>
    <property type="molecule type" value="Genomic_DNA"/>
</dbReference>
<evidence type="ECO:0000313" key="3">
    <source>
        <dbReference type="Proteomes" id="UP001180020"/>
    </source>
</evidence>
<dbReference type="AlphaFoldDB" id="A0AAV9ERJ9"/>
<feature type="chain" id="PRO_5044012600" evidence="1">
    <location>
        <begin position="25"/>
        <end position="65"/>
    </location>
</feature>
<proteinExistence type="predicted"/>
<feature type="signal peptide" evidence="1">
    <location>
        <begin position="1"/>
        <end position="24"/>
    </location>
</feature>
<sequence length="65" mass="7508">MGPPNRHHLILKLLPNLLFHLVQLLHCYLNTRTSIQDPFVDYAKSTSAQFFLELVCGLFKLLISK</sequence>
<reference evidence="2" key="1">
    <citation type="journal article" date="2023" name="Nat. Commun.">
        <title>Diploid and tetraploid genomes of Acorus and the evolution of monocots.</title>
        <authorList>
            <person name="Ma L."/>
            <person name="Liu K.W."/>
            <person name="Li Z."/>
            <person name="Hsiao Y.Y."/>
            <person name="Qi Y."/>
            <person name="Fu T."/>
            <person name="Tang G.D."/>
            <person name="Zhang D."/>
            <person name="Sun W.H."/>
            <person name="Liu D.K."/>
            <person name="Li Y."/>
            <person name="Chen G.Z."/>
            <person name="Liu X.D."/>
            <person name="Liao X.Y."/>
            <person name="Jiang Y.T."/>
            <person name="Yu X."/>
            <person name="Hao Y."/>
            <person name="Huang J."/>
            <person name="Zhao X.W."/>
            <person name="Ke S."/>
            <person name="Chen Y.Y."/>
            <person name="Wu W.L."/>
            <person name="Hsu J.L."/>
            <person name="Lin Y.F."/>
            <person name="Huang M.D."/>
            <person name="Li C.Y."/>
            <person name="Huang L."/>
            <person name="Wang Z.W."/>
            <person name="Zhao X."/>
            <person name="Zhong W.Y."/>
            <person name="Peng D.H."/>
            <person name="Ahmad S."/>
            <person name="Lan S."/>
            <person name="Zhang J.S."/>
            <person name="Tsai W.C."/>
            <person name="Van de Peer Y."/>
            <person name="Liu Z.J."/>
        </authorList>
    </citation>
    <scope>NUCLEOTIDE SEQUENCE</scope>
    <source>
        <strain evidence="2">CP</strain>
    </source>
</reference>
<evidence type="ECO:0000256" key="1">
    <source>
        <dbReference type="SAM" id="SignalP"/>
    </source>
</evidence>
<comment type="caution">
    <text evidence="2">The sequence shown here is derived from an EMBL/GenBank/DDBJ whole genome shotgun (WGS) entry which is preliminary data.</text>
</comment>
<gene>
    <name evidence="2" type="ORF">QJS10_CPA06g01727</name>
</gene>
<keyword evidence="1" id="KW-0732">Signal</keyword>
<keyword evidence="3" id="KW-1185">Reference proteome</keyword>
<evidence type="ECO:0000313" key="2">
    <source>
        <dbReference type="EMBL" id="KAK1314812.1"/>
    </source>
</evidence>
<name>A0AAV9ERJ9_ACOCL</name>
<organism evidence="2 3">
    <name type="scientific">Acorus calamus</name>
    <name type="common">Sweet flag</name>
    <dbReference type="NCBI Taxonomy" id="4465"/>
    <lineage>
        <taxon>Eukaryota</taxon>
        <taxon>Viridiplantae</taxon>
        <taxon>Streptophyta</taxon>
        <taxon>Embryophyta</taxon>
        <taxon>Tracheophyta</taxon>
        <taxon>Spermatophyta</taxon>
        <taxon>Magnoliopsida</taxon>
        <taxon>Liliopsida</taxon>
        <taxon>Acoraceae</taxon>
        <taxon>Acorus</taxon>
    </lineage>
</organism>
<reference evidence="2" key="2">
    <citation type="submission" date="2023-06" db="EMBL/GenBank/DDBJ databases">
        <authorList>
            <person name="Ma L."/>
            <person name="Liu K.-W."/>
            <person name="Li Z."/>
            <person name="Hsiao Y.-Y."/>
            <person name="Qi Y."/>
            <person name="Fu T."/>
            <person name="Tang G."/>
            <person name="Zhang D."/>
            <person name="Sun W.-H."/>
            <person name="Liu D.-K."/>
            <person name="Li Y."/>
            <person name="Chen G.-Z."/>
            <person name="Liu X.-D."/>
            <person name="Liao X.-Y."/>
            <person name="Jiang Y.-T."/>
            <person name="Yu X."/>
            <person name="Hao Y."/>
            <person name="Huang J."/>
            <person name="Zhao X.-W."/>
            <person name="Ke S."/>
            <person name="Chen Y.-Y."/>
            <person name="Wu W.-L."/>
            <person name="Hsu J.-L."/>
            <person name="Lin Y.-F."/>
            <person name="Huang M.-D."/>
            <person name="Li C.-Y."/>
            <person name="Huang L."/>
            <person name="Wang Z.-W."/>
            <person name="Zhao X."/>
            <person name="Zhong W.-Y."/>
            <person name="Peng D.-H."/>
            <person name="Ahmad S."/>
            <person name="Lan S."/>
            <person name="Zhang J.-S."/>
            <person name="Tsai W.-C."/>
            <person name="Van De Peer Y."/>
            <person name="Liu Z.-J."/>
        </authorList>
    </citation>
    <scope>NUCLEOTIDE SEQUENCE</scope>
    <source>
        <strain evidence="2">CP</strain>
        <tissue evidence="2">Leaves</tissue>
    </source>
</reference>
<dbReference type="Proteomes" id="UP001180020">
    <property type="component" value="Unassembled WGS sequence"/>
</dbReference>